<reference evidence="3" key="1">
    <citation type="submission" date="2018-05" db="EMBL/GenBank/DDBJ databases">
        <title>Zavarzinia sp. HR-AS.</title>
        <authorList>
            <person name="Lee Y."/>
            <person name="Jeon C.O."/>
        </authorList>
    </citation>
    <scope>NUCLEOTIDE SEQUENCE [LARGE SCALE GENOMIC DNA]</scope>
    <source>
        <strain evidence="3">DSM 1231</strain>
    </source>
</reference>
<gene>
    <name evidence="2" type="ORF">DKG75_01715</name>
</gene>
<dbReference type="Proteomes" id="UP000246077">
    <property type="component" value="Unassembled WGS sequence"/>
</dbReference>
<accession>A0A317E9T0</accession>
<dbReference type="InterPro" id="IPR050259">
    <property type="entry name" value="SDR"/>
</dbReference>
<dbReference type="PANTHER" id="PTHR42879">
    <property type="entry name" value="3-OXOACYL-(ACYL-CARRIER-PROTEIN) REDUCTASE"/>
    <property type="match status" value="1"/>
</dbReference>
<dbReference type="EMBL" id="QGLF01000001">
    <property type="protein sequence ID" value="PWR23312.1"/>
    <property type="molecule type" value="Genomic_DNA"/>
</dbReference>
<comment type="similarity">
    <text evidence="1">Belongs to the short-chain dehydrogenases/reductases (SDR) family.</text>
</comment>
<organism evidence="2 3">
    <name type="scientific">Zavarzinia compransoris</name>
    <dbReference type="NCBI Taxonomy" id="1264899"/>
    <lineage>
        <taxon>Bacteria</taxon>
        <taxon>Pseudomonadati</taxon>
        <taxon>Pseudomonadota</taxon>
        <taxon>Alphaproteobacteria</taxon>
        <taxon>Rhodospirillales</taxon>
        <taxon>Zavarziniaceae</taxon>
        <taxon>Zavarzinia</taxon>
    </lineage>
</organism>
<dbReference type="OrthoDB" id="7257744at2"/>
<protein>
    <submittedName>
        <fullName evidence="2">3-oxoacyl-ACP reductase</fullName>
    </submittedName>
</protein>
<comment type="caution">
    <text evidence="2">The sequence shown here is derived from an EMBL/GenBank/DDBJ whole genome shotgun (WGS) entry which is preliminary data.</text>
</comment>
<dbReference type="AlphaFoldDB" id="A0A317E9T0"/>
<dbReference type="Pfam" id="PF13561">
    <property type="entry name" value="adh_short_C2"/>
    <property type="match status" value="1"/>
</dbReference>
<dbReference type="InterPro" id="IPR002347">
    <property type="entry name" value="SDR_fam"/>
</dbReference>
<dbReference type="PRINTS" id="PR00081">
    <property type="entry name" value="GDHRDH"/>
</dbReference>
<keyword evidence="3" id="KW-1185">Reference proteome</keyword>
<dbReference type="SUPFAM" id="SSF51735">
    <property type="entry name" value="NAD(P)-binding Rossmann-fold domains"/>
    <property type="match status" value="1"/>
</dbReference>
<evidence type="ECO:0000256" key="1">
    <source>
        <dbReference type="ARBA" id="ARBA00006484"/>
    </source>
</evidence>
<dbReference type="PANTHER" id="PTHR42879:SF6">
    <property type="entry name" value="NADPH-DEPENDENT REDUCTASE BACG"/>
    <property type="match status" value="1"/>
</dbReference>
<dbReference type="Gene3D" id="3.40.50.720">
    <property type="entry name" value="NAD(P)-binding Rossmann-like Domain"/>
    <property type="match status" value="1"/>
</dbReference>
<evidence type="ECO:0000313" key="3">
    <source>
        <dbReference type="Proteomes" id="UP000246077"/>
    </source>
</evidence>
<sequence>MAVYPAPVKTKTREKRVDKVAIITAGGSGMGAAAARRLADDGFRVAILSPSGKAEVLAATLGGIAVTGSNQSPDDLARLVDRVMTAWGRIDALVNSAGHGPRGPVLDLSDDDWHRGMDTYFLNVVRPTRLVTPIMQAQKGGAIVNISTFAAFEPDPAFPTSAVFRAGLASFAKLFADRYAGDNIRMNNVQPGFIDSFPEQPEIAARIPLGRYGKVAEVAELIALLAGERGAYITGQNIRIDGGITRSV</sequence>
<name>A0A317E9T0_9PROT</name>
<evidence type="ECO:0000313" key="2">
    <source>
        <dbReference type="EMBL" id="PWR23312.1"/>
    </source>
</evidence>
<proteinExistence type="inferred from homology"/>
<dbReference type="InterPro" id="IPR036291">
    <property type="entry name" value="NAD(P)-bd_dom_sf"/>
</dbReference>